<comment type="caution">
    <text evidence="1">The sequence shown here is derived from an EMBL/GenBank/DDBJ whole genome shotgun (WGS) entry which is preliminary data.</text>
</comment>
<sequence length="238" mass="27238">IFVGDNKLMGNNKEKYKEAIEASIENGRRLLEDSERLRDSERFPTAKALAILAQEEFAKAYIIRLVQEGAIPWCAEIRRATTDHLCKQLMGIVMEYLFTPWDVESRQERERRPKVKFPDPLLPGKVADALNIFCNEKIMGWKSSPVGWAGDPKYDVEAKKVWNGKFEKSKQDATYVSIGKDGEVINTPLVDSDDANKHIEYAKVLEEVSTGQDWCLAPTERAYIWSALKNMFDSIYIK</sequence>
<dbReference type="EMBL" id="BARV01016247">
    <property type="protein sequence ID" value="GAI24777.1"/>
    <property type="molecule type" value="Genomic_DNA"/>
</dbReference>
<reference evidence="1" key="1">
    <citation type="journal article" date="2014" name="Front. Microbiol.">
        <title>High frequency of phylogenetically diverse reductive dehalogenase-homologous genes in deep subseafloor sedimentary metagenomes.</title>
        <authorList>
            <person name="Kawai M."/>
            <person name="Futagami T."/>
            <person name="Toyoda A."/>
            <person name="Takaki Y."/>
            <person name="Nishi S."/>
            <person name="Hori S."/>
            <person name="Arai W."/>
            <person name="Tsubouchi T."/>
            <person name="Morono Y."/>
            <person name="Uchiyama I."/>
            <person name="Ito T."/>
            <person name="Fujiyama A."/>
            <person name="Inagaki F."/>
            <person name="Takami H."/>
        </authorList>
    </citation>
    <scope>NUCLEOTIDE SEQUENCE</scope>
    <source>
        <strain evidence="1">Expedition CK06-06</strain>
    </source>
</reference>
<dbReference type="InterPro" id="IPR030987">
    <property type="entry name" value="AbiV"/>
</dbReference>
<protein>
    <submittedName>
        <fullName evidence="1">Uncharacterized protein</fullName>
    </submittedName>
</protein>
<proteinExistence type="predicted"/>
<dbReference type="Pfam" id="PF18728">
    <property type="entry name" value="HEPN_AbiV"/>
    <property type="match status" value="1"/>
</dbReference>
<accession>X1LZG0</accession>
<organism evidence="1">
    <name type="scientific">marine sediment metagenome</name>
    <dbReference type="NCBI Taxonomy" id="412755"/>
    <lineage>
        <taxon>unclassified sequences</taxon>
        <taxon>metagenomes</taxon>
        <taxon>ecological metagenomes</taxon>
    </lineage>
</organism>
<dbReference type="NCBIfam" id="TIGR04498">
    <property type="entry name" value="AbiV_defense"/>
    <property type="match status" value="1"/>
</dbReference>
<name>X1LZG0_9ZZZZ</name>
<feature type="non-terminal residue" evidence="1">
    <location>
        <position position="1"/>
    </location>
</feature>
<gene>
    <name evidence="1" type="ORF">S06H3_27926</name>
</gene>
<evidence type="ECO:0000313" key="1">
    <source>
        <dbReference type="EMBL" id="GAI24777.1"/>
    </source>
</evidence>
<dbReference type="AlphaFoldDB" id="X1LZG0"/>